<dbReference type="Gene3D" id="3.10.110.10">
    <property type="entry name" value="Ubiquitin Conjugating Enzyme"/>
    <property type="match status" value="1"/>
</dbReference>
<evidence type="ECO:0000259" key="3">
    <source>
        <dbReference type="PROSITE" id="PS50127"/>
    </source>
</evidence>
<dbReference type="SUPFAM" id="SSF54495">
    <property type="entry name" value="UBC-like"/>
    <property type="match status" value="1"/>
</dbReference>
<dbReference type="InterPro" id="IPR057735">
    <property type="entry name" value="UBE2O-like_tSH3-B"/>
</dbReference>
<dbReference type="PROSITE" id="PS50127">
    <property type="entry name" value="UBC_2"/>
    <property type="match status" value="1"/>
</dbReference>
<keyword evidence="5" id="KW-1185">Reference proteome</keyword>
<dbReference type="Proteomes" id="UP001153076">
    <property type="component" value="Unassembled WGS sequence"/>
</dbReference>
<keyword evidence="1" id="KW-0808">Transferase</keyword>
<dbReference type="AlphaFoldDB" id="A0A9Q1KNW9"/>
<comment type="caution">
    <text evidence="4">The sequence shown here is derived from an EMBL/GenBank/DDBJ whole genome shotgun (WGS) entry which is preliminary data.</text>
</comment>
<sequence>MLYVQLAVLMTMELFGDSDVESFSDTSSDDQDDAFAIYSGHAVSILSNLEDSMGKIDDFLSFERGFMHGDIVRYIRNPSGQMGRIMNVEMLVDLENIFGTVIKDIHSDRLLRVGSIMVGDHVVHGPWLGRVKKVVDKVSVLFDDGTKCEIMATDKSKLLPLSPNLLDDLLYPYHPGQRVKVLPARSLSSGWLCGVSKKNQNQGTVISVELGFVYVDWISSAMVGVGNTLPPPPSQQDPENLTLLSCFATANWQLGDWCILPKKLEIGRQRRFGSKLDEMFSIVKKKIWVDVLWQDGSCSAGLDSQSLFPVNVTSAHDFFPDQFVMEKASSDDRIVSTIRRWGVVRSVDADEQTVKVKWRSTTEHAKDLGDREVDETVSAYELVEHPDFSLNIGDIVFRSDTSTRTGCSACLSDNQKEYFLSCAGNVVGFKDGDIEVQWANGVTTEVAPDKILRVEKDDGSVATHILREENFTAFNDEMAQYKGQTANHEDLSDPAGSVSVEVRNNHRKSLFFSLSQGAVGLFTSIAADFFKARGATSPPQPTLWTHVLNVDTIQIFDGQGVLEPCDVSPGNPFMSVDELDTCRPVNSKQEIKASAEHAEFPALAEDTGSRHFRQFDVVADCSDHHFVDSLGKGMKKGWLKNVQQEWSILEKDLPETIYVRIYEERMDLIRAAIVGAPGTPYHNGLFFFDINLPPDYPYVPPHFEGLIQEHVERHSQHILSACKAYMEGAPIGFESMPEHGKGNSTGFRIMLEKLFPKLVDAFSNKGIDCRVDPFGSTFDARMGFFTASFYLLAM</sequence>
<dbReference type="Pfam" id="PF23044">
    <property type="entry name" value="SH3-C_UBE2O"/>
    <property type="match status" value="1"/>
</dbReference>
<dbReference type="Pfam" id="PF23043">
    <property type="entry name" value="SH3-B_UBE2O"/>
    <property type="match status" value="1"/>
</dbReference>
<dbReference type="InterPro" id="IPR016135">
    <property type="entry name" value="UBQ-conjugating_enzyme/RWD"/>
</dbReference>
<evidence type="ECO:0000313" key="4">
    <source>
        <dbReference type="EMBL" id="KAJ8448016.1"/>
    </source>
</evidence>
<feature type="domain" description="UBC core" evidence="3">
    <location>
        <begin position="637"/>
        <end position="794"/>
    </location>
</feature>
<evidence type="ECO:0000256" key="2">
    <source>
        <dbReference type="ARBA" id="ARBA00022786"/>
    </source>
</evidence>
<dbReference type="Pfam" id="PF00179">
    <property type="entry name" value="UQ_con"/>
    <property type="match status" value="1"/>
</dbReference>
<name>A0A9Q1KNW9_9CARY</name>
<dbReference type="GO" id="GO:0061631">
    <property type="term" value="F:ubiquitin conjugating enzyme activity"/>
    <property type="evidence" value="ECO:0007669"/>
    <property type="project" value="TreeGrafter"/>
</dbReference>
<dbReference type="EMBL" id="JAKOGI010000033">
    <property type="protein sequence ID" value="KAJ8448016.1"/>
    <property type="molecule type" value="Genomic_DNA"/>
</dbReference>
<gene>
    <name evidence="4" type="ORF">Cgig2_028892</name>
</gene>
<dbReference type="OrthoDB" id="47801at2759"/>
<dbReference type="Pfam" id="PF23046">
    <property type="entry name" value="tSH3-B_UBE2O"/>
    <property type="match status" value="1"/>
</dbReference>
<dbReference type="PANTHER" id="PTHR46116">
    <property type="entry name" value="(E3-INDEPENDENT) E2 UBIQUITIN-CONJUGATING ENZYME"/>
    <property type="match status" value="1"/>
</dbReference>
<dbReference type="InterPro" id="IPR000608">
    <property type="entry name" value="UBC"/>
</dbReference>
<dbReference type="PANTHER" id="PTHR46116:SF15">
    <property type="entry name" value="(E3-INDEPENDENT) E2 UBIQUITIN-CONJUGATING ENZYME"/>
    <property type="match status" value="1"/>
</dbReference>
<keyword evidence="2" id="KW-0833">Ubl conjugation pathway</keyword>
<reference evidence="4" key="1">
    <citation type="submission" date="2022-04" db="EMBL/GenBank/DDBJ databases">
        <title>Carnegiea gigantea Genome sequencing and assembly v2.</title>
        <authorList>
            <person name="Copetti D."/>
            <person name="Sanderson M.J."/>
            <person name="Burquez A."/>
            <person name="Wojciechowski M.F."/>
        </authorList>
    </citation>
    <scope>NUCLEOTIDE SEQUENCE</scope>
    <source>
        <strain evidence="4">SGP5-SGP5p</strain>
        <tissue evidence="4">Aerial part</tissue>
    </source>
</reference>
<evidence type="ECO:0000313" key="5">
    <source>
        <dbReference type="Proteomes" id="UP001153076"/>
    </source>
</evidence>
<organism evidence="4 5">
    <name type="scientific">Carnegiea gigantea</name>
    <dbReference type="NCBI Taxonomy" id="171969"/>
    <lineage>
        <taxon>Eukaryota</taxon>
        <taxon>Viridiplantae</taxon>
        <taxon>Streptophyta</taxon>
        <taxon>Embryophyta</taxon>
        <taxon>Tracheophyta</taxon>
        <taxon>Spermatophyta</taxon>
        <taxon>Magnoliopsida</taxon>
        <taxon>eudicotyledons</taxon>
        <taxon>Gunneridae</taxon>
        <taxon>Pentapetalae</taxon>
        <taxon>Caryophyllales</taxon>
        <taxon>Cactineae</taxon>
        <taxon>Cactaceae</taxon>
        <taxon>Cactoideae</taxon>
        <taxon>Echinocereeae</taxon>
        <taxon>Carnegiea</taxon>
    </lineage>
</organism>
<dbReference type="InterPro" id="IPR057733">
    <property type="entry name" value="UBE2O-like_SH3-B"/>
</dbReference>
<protein>
    <recommendedName>
        <fullName evidence="3">UBC core domain-containing protein</fullName>
    </recommendedName>
</protein>
<accession>A0A9Q1KNW9</accession>
<evidence type="ECO:0000256" key="1">
    <source>
        <dbReference type="ARBA" id="ARBA00022679"/>
    </source>
</evidence>
<proteinExistence type="predicted"/>
<dbReference type="InterPro" id="IPR057734">
    <property type="entry name" value="UBE2O-like_SH3-C"/>
</dbReference>